<dbReference type="PANTHER" id="PTHR30168:SF0">
    <property type="entry name" value="INNER MEMBRANE PROTEIN"/>
    <property type="match status" value="1"/>
</dbReference>
<keyword evidence="2" id="KW-0812">Transmembrane</keyword>
<keyword evidence="4" id="KW-0472">Membrane</keyword>
<evidence type="ECO:0000256" key="3">
    <source>
        <dbReference type="ARBA" id="ARBA00022989"/>
    </source>
</evidence>
<dbReference type="GO" id="GO:0006508">
    <property type="term" value="P:proteolysis"/>
    <property type="evidence" value="ECO:0007669"/>
    <property type="project" value="UniProtKB-KW"/>
</dbReference>
<accession>A0A4D7CSX7</accession>
<dbReference type="OrthoDB" id="9774900at2"/>
<keyword evidence="5" id="KW-0645">Protease</keyword>
<dbReference type="Proteomes" id="UP000298615">
    <property type="component" value="Chromosome"/>
</dbReference>
<reference evidence="5 6" key="1">
    <citation type="submission" date="2019-04" db="EMBL/GenBank/DDBJ databases">
        <title>Vagococcus sp. nov., isolated from faeces of yaks (Bos grunniens).</title>
        <authorList>
            <person name="Ge Y."/>
        </authorList>
    </citation>
    <scope>NUCLEOTIDE SEQUENCE [LARGE SCALE GENOMIC DNA]</scope>
    <source>
        <strain evidence="5 6">MN-17</strain>
    </source>
</reference>
<dbReference type="RefSeq" id="WP_136953087.1">
    <property type="nucleotide sequence ID" value="NZ_CP039712.1"/>
</dbReference>
<gene>
    <name evidence="5" type="ORF">FA707_04420</name>
</gene>
<dbReference type="InterPro" id="IPR007343">
    <property type="entry name" value="Uncharacterised_pept_Zn_put"/>
</dbReference>
<dbReference type="Pfam" id="PF04228">
    <property type="entry name" value="Zn_peptidase"/>
    <property type="match status" value="1"/>
</dbReference>
<dbReference type="AlphaFoldDB" id="A0A4D7CSX7"/>
<protein>
    <submittedName>
        <fullName evidence="5">Metalloprotease</fullName>
    </submittedName>
</protein>
<evidence type="ECO:0000256" key="2">
    <source>
        <dbReference type="ARBA" id="ARBA00022692"/>
    </source>
</evidence>
<dbReference type="KEGG" id="vao:FA707_04420"/>
<evidence type="ECO:0000313" key="6">
    <source>
        <dbReference type="Proteomes" id="UP000298615"/>
    </source>
</evidence>
<sequence length="295" mass="32159">MIFKGGRKSSNVEDRTSSGGGMSTLAAGGGIGAILIALISFFFTGNLGSLVDVFTSGITPSNYETVNVDSDEYNDQKEFASVVFGHLEDYWNDAFPASKGKYTEPTLVLFSGSVNSACGTATAQVGPFYCPGDQKVYLDLSFGDELAKRYGAKGDYAMAYVLAHEVGHHVQQQLGITDQLNYVRQRVSEKDYNKYSVQLELQADYFGGAFTKYLAGKTFEGKPILEMGDVEEAIEAAHAIGDDTLQKQAQGYAVPDSFTHGTSAQRMEWFKRGYTYGDLENSNTFKAAGFTNIKY</sequence>
<dbReference type="GO" id="GO:0008237">
    <property type="term" value="F:metallopeptidase activity"/>
    <property type="evidence" value="ECO:0007669"/>
    <property type="project" value="UniProtKB-KW"/>
</dbReference>
<keyword evidence="5" id="KW-0378">Hydrolase</keyword>
<evidence type="ECO:0000256" key="4">
    <source>
        <dbReference type="ARBA" id="ARBA00023136"/>
    </source>
</evidence>
<proteinExistence type="predicted"/>
<name>A0A4D7CSX7_9ENTE</name>
<organism evidence="5 6">
    <name type="scientific">Vagococcus zengguangii</name>
    <dbReference type="NCBI Taxonomy" id="2571750"/>
    <lineage>
        <taxon>Bacteria</taxon>
        <taxon>Bacillati</taxon>
        <taxon>Bacillota</taxon>
        <taxon>Bacilli</taxon>
        <taxon>Lactobacillales</taxon>
        <taxon>Enterococcaceae</taxon>
        <taxon>Vagococcus</taxon>
    </lineage>
</organism>
<evidence type="ECO:0000313" key="5">
    <source>
        <dbReference type="EMBL" id="QCI86253.1"/>
    </source>
</evidence>
<evidence type="ECO:0000256" key="1">
    <source>
        <dbReference type="ARBA" id="ARBA00004167"/>
    </source>
</evidence>
<comment type="subcellular location">
    <subcellularLocation>
        <location evidence="1">Membrane</location>
        <topology evidence="1">Single-pass membrane protein</topology>
    </subcellularLocation>
</comment>
<keyword evidence="6" id="KW-1185">Reference proteome</keyword>
<dbReference type="GO" id="GO:0016020">
    <property type="term" value="C:membrane"/>
    <property type="evidence" value="ECO:0007669"/>
    <property type="project" value="UniProtKB-SubCell"/>
</dbReference>
<dbReference type="EMBL" id="CP039712">
    <property type="protein sequence ID" value="QCI86253.1"/>
    <property type="molecule type" value="Genomic_DNA"/>
</dbReference>
<dbReference type="PANTHER" id="PTHR30168">
    <property type="entry name" value="PUTATIVE MEMBRANE PROTEIN YPFJ"/>
    <property type="match status" value="1"/>
</dbReference>
<keyword evidence="5" id="KW-0482">Metalloprotease</keyword>
<keyword evidence="3" id="KW-1133">Transmembrane helix</keyword>